<dbReference type="InterPro" id="IPR000276">
    <property type="entry name" value="GPCR_Rhodpsn"/>
</dbReference>
<accession>A0AA88XUM7</accession>
<keyword evidence="3 9" id="KW-1133">Transmembrane helix</keyword>
<keyword evidence="12" id="KW-1185">Reference proteome</keyword>
<evidence type="ECO:0000313" key="11">
    <source>
        <dbReference type="EMBL" id="KAK3090682.1"/>
    </source>
</evidence>
<dbReference type="AlphaFoldDB" id="A0AA88XUM7"/>
<dbReference type="PANTHER" id="PTHR45695:SF15">
    <property type="entry name" value="OPSIN RH2"/>
    <property type="match status" value="1"/>
</dbReference>
<keyword evidence="2 8" id="KW-0812">Transmembrane</keyword>
<comment type="similarity">
    <text evidence="8">Belongs to the G-protein coupled receptor 1 family.</text>
</comment>
<dbReference type="EMBL" id="VSWD01000010">
    <property type="protein sequence ID" value="KAK3090682.1"/>
    <property type="molecule type" value="Genomic_DNA"/>
</dbReference>
<reference evidence="11" key="1">
    <citation type="submission" date="2019-08" db="EMBL/GenBank/DDBJ databases">
        <title>The improved chromosome-level genome for the pearl oyster Pinctada fucata martensii using PacBio sequencing and Hi-C.</title>
        <authorList>
            <person name="Zheng Z."/>
        </authorList>
    </citation>
    <scope>NUCLEOTIDE SEQUENCE</scope>
    <source>
        <strain evidence="11">ZZ-2019</strain>
        <tissue evidence="11">Adductor muscle</tissue>
    </source>
</reference>
<evidence type="ECO:0000259" key="10">
    <source>
        <dbReference type="PROSITE" id="PS50262"/>
    </source>
</evidence>
<dbReference type="PRINTS" id="PR00237">
    <property type="entry name" value="GPCRRHODOPSN"/>
</dbReference>
<evidence type="ECO:0000256" key="6">
    <source>
        <dbReference type="ARBA" id="ARBA00023170"/>
    </source>
</evidence>
<keyword evidence="6 8" id="KW-0675">Receptor</keyword>
<comment type="caution">
    <text evidence="11">The sequence shown here is derived from an EMBL/GenBank/DDBJ whole genome shotgun (WGS) entry which is preliminary data.</text>
</comment>
<evidence type="ECO:0000256" key="5">
    <source>
        <dbReference type="ARBA" id="ARBA00023136"/>
    </source>
</evidence>
<proteinExistence type="inferred from homology"/>
<evidence type="ECO:0000256" key="8">
    <source>
        <dbReference type="RuleBase" id="RU000688"/>
    </source>
</evidence>
<evidence type="ECO:0000256" key="4">
    <source>
        <dbReference type="ARBA" id="ARBA00023040"/>
    </source>
</evidence>
<dbReference type="PROSITE" id="PS00237">
    <property type="entry name" value="G_PROTEIN_RECEP_F1_1"/>
    <property type="match status" value="1"/>
</dbReference>
<dbReference type="InterPro" id="IPR017452">
    <property type="entry name" value="GPCR_Rhodpsn_7TM"/>
</dbReference>
<evidence type="ECO:0000313" key="12">
    <source>
        <dbReference type="Proteomes" id="UP001186944"/>
    </source>
</evidence>
<evidence type="ECO:0000256" key="9">
    <source>
        <dbReference type="SAM" id="Phobius"/>
    </source>
</evidence>
<comment type="subcellular location">
    <subcellularLocation>
        <location evidence="1">Membrane</location>
        <topology evidence="1">Multi-pass membrane protein</topology>
    </subcellularLocation>
</comment>
<feature type="domain" description="G-protein coupled receptors family 1 profile" evidence="10">
    <location>
        <begin position="21"/>
        <end position="226"/>
    </location>
</feature>
<protein>
    <recommendedName>
        <fullName evidence="10">G-protein coupled receptors family 1 profile domain-containing protein</fullName>
    </recommendedName>
</protein>
<keyword evidence="7 8" id="KW-0807">Transducer</keyword>
<dbReference type="Gene3D" id="1.20.1070.10">
    <property type="entry name" value="Rhodopsin 7-helix transmembrane proteins"/>
    <property type="match status" value="1"/>
</dbReference>
<evidence type="ECO:0000256" key="1">
    <source>
        <dbReference type="ARBA" id="ARBA00004141"/>
    </source>
</evidence>
<dbReference type="GO" id="GO:0004930">
    <property type="term" value="F:G protein-coupled receptor activity"/>
    <property type="evidence" value="ECO:0007669"/>
    <property type="project" value="UniProtKB-KW"/>
</dbReference>
<dbReference type="Proteomes" id="UP001186944">
    <property type="component" value="Unassembled WGS sequence"/>
</dbReference>
<feature type="transmembrane region" description="Helical" evidence="9">
    <location>
        <begin position="169"/>
        <end position="190"/>
    </location>
</feature>
<evidence type="ECO:0000256" key="7">
    <source>
        <dbReference type="ARBA" id="ARBA00023224"/>
    </source>
</evidence>
<name>A0AA88XUM7_PINIB</name>
<sequence length="303" mass="35446">MSKSESPIQMRSGIRENKTTSVTVSVLTLTAISVERYFAICKPWRERLTSRRILVCIMAIWITGFIVSVPDLVYYRVHNTFDEEVTTYLRYCSRDWSETENMAYHLFMLIVLYTMPICLMAYTYTVISRQLWRKDLPGTAESENRSSSKMLPLSSPETQLKSRQRAAKMLMTIVILFAVSYLPVHVLNIIRYTTTFRQVPAYVIVVVFLLSHILCYFNSAINPLIYNFMSAKFRKEFRRSIRQLWGCKCRQARDHHIVMSSARTRSSLHRLERYELNTVSTKQGWANNSNIVKNVQNPQEKYG</sequence>
<evidence type="ECO:0000256" key="2">
    <source>
        <dbReference type="ARBA" id="ARBA00022692"/>
    </source>
</evidence>
<dbReference type="PANTHER" id="PTHR45695">
    <property type="entry name" value="LEUCOKININ RECEPTOR-RELATED"/>
    <property type="match status" value="1"/>
</dbReference>
<keyword evidence="5 9" id="KW-0472">Membrane</keyword>
<feature type="transmembrane region" description="Helical" evidence="9">
    <location>
        <begin position="103"/>
        <end position="124"/>
    </location>
</feature>
<gene>
    <name evidence="11" type="ORF">FSP39_013706</name>
</gene>
<feature type="transmembrane region" description="Helical" evidence="9">
    <location>
        <begin position="202"/>
        <end position="229"/>
    </location>
</feature>
<dbReference type="SUPFAM" id="SSF81321">
    <property type="entry name" value="Family A G protein-coupled receptor-like"/>
    <property type="match status" value="1"/>
</dbReference>
<organism evidence="11 12">
    <name type="scientific">Pinctada imbricata</name>
    <name type="common">Atlantic pearl-oyster</name>
    <name type="synonym">Pinctada martensii</name>
    <dbReference type="NCBI Taxonomy" id="66713"/>
    <lineage>
        <taxon>Eukaryota</taxon>
        <taxon>Metazoa</taxon>
        <taxon>Spiralia</taxon>
        <taxon>Lophotrochozoa</taxon>
        <taxon>Mollusca</taxon>
        <taxon>Bivalvia</taxon>
        <taxon>Autobranchia</taxon>
        <taxon>Pteriomorphia</taxon>
        <taxon>Pterioida</taxon>
        <taxon>Pterioidea</taxon>
        <taxon>Pteriidae</taxon>
        <taxon>Pinctada</taxon>
    </lineage>
</organism>
<dbReference type="Pfam" id="PF00001">
    <property type="entry name" value="7tm_1"/>
    <property type="match status" value="1"/>
</dbReference>
<dbReference type="PROSITE" id="PS50262">
    <property type="entry name" value="G_PROTEIN_RECEP_F1_2"/>
    <property type="match status" value="1"/>
</dbReference>
<evidence type="ECO:0000256" key="3">
    <source>
        <dbReference type="ARBA" id="ARBA00022989"/>
    </source>
</evidence>
<keyword evidence="4 8" id="KW-0297">G-protein coupled receptor</keyword>
<dbReference type="GO" id="GO:0005886">
    <property type="term" value="C:plasma membrane"/>
    <property type="evidence" value="ECO:0007669"/>
    <property type="project" value="TreeGrafter"/>
</dbReference>
<feature type="transmembrane region" description="Helical" evidence="9">
    <location>
        <begin position="53"/>
        <end position="75"/>
    </location>
</feature>